<keyword evidence="2" id="KW-1133">Transmembrane helix</keyword>
<feature type="transmembrane region" description="Helical" evidence="2">
    <location>
        <begin position="361"/>
        <end position="379"/>
    </location>
</feature>
<evidence type="ECO:0000256" key="1">
    <source>
        <dbReference type="SAM" id="MobiDB-lite"/>
    </source>
</evidence>
<dbReference type="InterPro" id="IPR056146">
    <property type="entry name" value="DUF7729"/>
</dbReference>
<dbReference type="GeneID" id="6076648"/>
<dbReference type="KEGG" id="lbc:LACBIDRAFT_294313"/>
<proteinExistence type="predicted"/>
<keyword evidence="2" id="KW-0812">Transmembrane</keyword>
<evidence type="ECO:0000313" key="4">
    <source>
        <dbReference type="EMBL" id="EDR08166.1"/>
    </source>
</evidence>
<protein>
    <submittedName>
        <fullName evidence="4">Predicted protein</fullName>
    </submittedName>
</protein>
<feature type="domain" description="DUF7729" evidence="3">
    <location>
        <begin position="139"/>
        <end position="348"/>
    </location>
</feature>
<accession>B0DBC2</accession>
<evidence type="ECO:0000259" key="3">
    <source>
        <dbReference type="Pfam" id="PF24855"/>
    </source>
</evidence>
<feature type="compositionally biased region" description="Pro residues" evidence="1">
    <location>
        <begin position="130"/>
        <end position="142"/>
    </location>
</feature>
<dbReference type="AlphaFoldDB" id="B0DBC2"/>
<evidence type="ECO:0000256" key="2">
    <source>
        <dbReference type="SAM" id="Phobius"/>
    </source>
</evidence>
<dbReference type="PANTHER" id="PTHR39460">
    <property type="entry name" value="EXPRESSED PROTEIN"/>
    <property type="match status" value="1"/>
</dbReference>
<keyword evidence="2" id="KW-0472">Membrane</keyword>
<feature type="compositionally biased region" description="Polar residues" evidence="1">
    <location>
        <begin position="10"/>
        <end position="27"/>
    </location>
</feature>
<dbReference type="InParanoid" id="B0DBC2"/>
<feature type="region of interest" description="Disordered" evidence="1">
    <location>
        <begin position="1"/>
        <end position="35"/>
    </location>
</feature>
<dbReference type="OrthoDB" id="2564812at2759"/>
<reference evidence="4 5" key="1">
    <citation type="journal article" date="2008" name="Nature">
        <title>The genome of Laccaria bicolor provides insights into mycorrhizal symbiosis.</title>
        <authorList>
            <person name="Martin F."/>
            <person name="Aerts A."/>
            <person name="Ahren D."/>
            <person name="Brun A."/>
            <person name="Danchin E.G.J."/>
            <person name="Duchaussoy F."/>
            <person name="Gibon J."/>
            <person name="Kohler A."/>
            <person name="Lindquist E."/>
            <person name="Pereda V."/>
            <person name="Salamov A."/>
            <person name="Shapiro H.J."/>
            <person name="Wuyts J."/>
            <person name="Blaudez D."/>
            <person name="Buee M."/>
            <person name="Brokstein P."/>
            <person name="Canbaeck B."/>
            <person name="Cohen D."/>
            <person name="Courty P.E."/>
            <person name="Coutinho P.M."/>
            <person name="Delaruelle C."/>
            <person name="Detter J.C."/>
            <person name="Deveau A."/>
            <person name="DiFazio S."/>
            <person name="Duplessis S."/>
            <person name="Fraissinet-Tachet L."/>
            <person name="Lucic E."/>
            <person name="Frey-Klett P."/>
            <person name="Fourrey C."/>
            <person name="Feussner I."/>
            <person name="Gay G."/>
            <person name="Grimwood J."/>
            <person name="Hoegger P.J."/>
            <person name="Jain P."/>
            <person name="Kilaru S."/>
            <person name="Labbe J."/>
            <person name="Lin Y.C."/>
            <person name="Legue V."/>
            <person name="Le Tacon F."/>
            <person name="Marmeisse R."/>
            <person name="Melayah D."/>
            <person name="Montanini B."/>
            <person name="Muratet M."/>
            <person name="Nehls U."/>
            <person name="Niculita-Hirzel H."/>
            <person name="Oudot-Le Secq M.P."/>
            <person name="Peter M."/>
            <person name="Quesneville H."/>
            <person name="Rajashekar B."/>
            <person name="Reich M."/>
            <person name="Rouhier N."/>
            <person name="Schmutz J."/>
            <person name="Yin T."/>
            <person name="Chalot M."/>
            <person name="Henrissat B."/>
            <person name="Kuees U."/>
            <person name="Lucas S."/>
            <person name="Van de Peer Y."/>
            <person name="Podila G.K."/>
            <person name="Polle A."/>
            <person name="Pukkila P.J."/>
            <person name="Richardson P.M."/>
            <person name="Rouze P."/>
            <person name="Sanders I.R."/>
            <person name="Stajich J.E."/>
            <person name="Tunlid A."/>
            <person name="Tuskan G."/>
            <person name="Grigoriev I.V."/>
        </authorList>
    </citation>
    <scope>NUCLEOTIDE SEQUENCE [LARGE SCALE GENOMIC DNA]</scope>
    <source>
        <strain evidence="5">S238N-H82 / ATCC MYA-4686</strain>
    </source>
</reference>
<name>B0DBC2_LACBS</name>
<gene>
    <name evidence="4" type="ORF">LACBIDRAFT_294313</name>
</gene>
<dbReference type="RefSeq" id="XP_001881236.1">
    <property type="nucleotide sequence ID" value="XM_001881201.1"/>
</dbReference>
<organism evidence="5">
    <name type="scientific">Laccaria bicolor (strain S238N-H82 / ATCC MYA-4686)</name>
    <name type="common">Bicoloured deceiver</name>
    <name type="synonym">Laccaria laccata var. bicolor</name>
    <dbReference type="NCBI Taxonomy" id="486041"/>
    <lineage>
        <taxon>Eukaryota</taxon>
        <taxon>Fungi</taxon>
        <taxon>Dikarya</taxon>
        <taxon>Basidiomycota</taxon>
        <taxon>Agaricomycotina</taxon>
        <taxon>Agaricomycetes</taxon>
        <taxon>Agaricomycetidae</taxon>
        <taxon>Agaricales</taxon>
        <taxon>Agaricineae</taxon>
        <taxon>Hydnangiaceae</taxon>
        <taxon>Laccaria</taxon>
    </lineage>
</organism>
<feature type="compositionally biased region" description="Low complexity" evidence="1">
    <location>
        <begin position="97"/>
        <end position="120"/>
    </location>
</feature>
<dbReference type="Pfam" id="PF24855">
    <property type="entry name" value="DUF7729"/>
    <property type="match status" value="1"/>
</dbReference>
<keyword evidence="5" id="KW-1185">Reference proteome</keyword>
<sequence>MFTPPPSPGPTANFTPVSNPTSQSSIGPTLGAKKRTGRQFRRAVIIVPLVLMAITISARLLSLTPFSPPVPVSWHGLIADGSNRRPHRRHPLPAPQLPQSSSSSSAPSTSTSLGAASSTGISNQITPTVPSSPPPLPTPFPQPFDGNLAQNFSSVSCFNFFGNMTNTQPFRACRPFSLLLQSSDSFINAQQNLTLLNSIIWGTCNTSPGVAQCAANMGWFAASLKTACAQDLKDQNSMAVNTLAALQAFQVMHDASCLADPTTNTYCFLTAVRNPSPSDLYYYQLPLSILLPKSSTPSCGACTKSVMGIYAAAIQNSTQAPGLAGLKATYQPAAELSVGLCGAGYAKTLASSASSLSGTNVNILAVFLVMTTWTLLVFFP</sequence>
<feature type="region of interest" description="Disordered" evidence="1">
    <location>
        <begin position="81"/>
        <end position="143"/>
    </location>
</feature>
<dbReference type="PANTHER" id="PTHR39460:SF1">
    <property type="entry name" value="C6 TRANSCRIPTION FACTOR"/>
    <property type="match status" value="1"/>
</dbReference>
<evidence type="ECO:0000313" key="5">
    <source>
        <dbReference type="Proteomes" id="UP000001194"/>
    </source>
</evidence>
<dbReference type="Proteomes" id="UP000001194">
    <property type="component" value="Unassembled WGS sequence"/>
</dbReference>
<dbReference type="HOGENOM" id="CLU_042319_4_1_1"/>
<dbReference type="EMBL" id="DS547102">
    <property type="protein sequence ID" value="EDR08166.1"/>
    <property type="molecule type" value="Genomic_DNA"/>
</dbReference>